<comment type="caution">
    <text evidence="2">The sequence shown here is derived from an EMBL/GenBank/DDBJ whole genome shotgun (WGS) entry which is preliminary data.</text>
</comment>
<evidence type="ECO:0000259" key="1">
    <source>
        <dbReference type="Pfam" id="PF13443"/>
    </source>
</evidence>
<dbReference type="Pfam" id="PF13443">
    <property type="entry name" value="HTH_26"/>
    <property type="match status" value="1"/>
</dbReference>
<keyword evidence="3" id="KW-1185">Reference proteome</keyword>
<gene>
    <name evidence="2" type="ORF">HMPREF9473_04621</name>
</gene>
<dbReference type="AlphaFoldDB" id="G5IM93"/>
<dbReference type="GO" id="GO:0003677">
    <property type="term" value="F:DNA binding"/>
    <property type="evidence" value="ECO:0007669"/>
    <property type="project" value="InterPro"/>
</dbReference>
<name>G5IM93_9FIRM</name>
<accession>G5IM93</accession>
<dbReference type="InterPro" id="IPR010982">
    <property type="entry name" value="Lambda_DNA-bd_dom_sf"/>
</dbReference>
<evidence type="ECO:0000313" key="3">
    <source>
        <dbReference type="Proteomes" id="UP000005384"/>
    </source>
</evidence>
<dbReference type="Gene3D" id="1.10.260.40">
    <property type="entry name" value="lambda repressor-like DNA-binding domains"/>
    <property type="match status" value="1"/>
</dbReference>
<dbReference type="RefSeq" id="WP_006782609.1">
    <property type="nucleotide sequence ID" value="NZ_CP040506.1"/>
</dbReference>
<proteinExistence type="predicted"/>
<dbReference type="HOGENOM" id="CLU_066192_31_1_9"/>
<protein>
    <recommendedName>
        <fullName evidence="1">HTH cro/C1-type domain-containing protein</fullName>
    </recommendedName>
</protein>
<dbReference type="Proteomes" id="UP000005384">
    <property type="component" value="Unassembled WGS sequence"/>
</dbReference>
<dbReference type="SUPFAM" id="SSF47413">
    <property type="entry name" value="lambda repressor-like DNA-binding domains"/>
    <property type="match status" value="1"/>
</dbReference>
<dbReference type="CDD" id="cd00093">
    <property type="entry name" value="HTH_XRE"/>
    <property type="match status" value="1"/>
</dbReference>
<dbReference type="PATRIC" id="fig|742737.3.peg.4608"/>
<evidence type="ECO:0000313" key="2">
    <source>
        <dbReference type="EMBL" id="EHI57512.1"/>
    </source>
</evidence>
<organism evidence="2 3">
    <name type="scientific">Hungatella hathewayi WAL-18680</name>
    <dbReference type="NCBI Taxonomy" id="742737"/>
    <lineage>
        <taxon>Bacteria</taxon>
        <taxon>Bacillati</taxon>
        <taxon>Bacillota</taxon>
        <taxon>Clostridia</taxon>
        <taxon>Lachnospirales</taxon>
        <taxon>Lachnospiraceae</taxon>
        <taxon>Hungatella</taxon>
    </lineage>
</organism>
<sequence>MITYDKLWETMDKKGITKYKLVNDYGISKSMINRLNHNMGINTNTINNLCSILNCNVEDILTFCPDEEKA</sequence>
<feature type="domain" description="HTH cro/C1-type" evidence="1">
    <location>
        <begin position="6"/>
        <end position="66"/>
    </location>
</feature>
<dbReference type="InterPro" id="IPR001387">
    <property type="entry name" value="Cro/C1-type_HTH"/>
</dbReference>
<dbReference type="EMBL" id="ADLN01000120">
    <property type="protein sequence ID" value="EHI57512.1"/>
    <property type="molecule type" value="Genomic_DNA"/>
</dbReference>
<dbReference type="OrthoDB" id="9807880at2"/>
<reference evidence="2 3" key="1">
    <citation type="submission" date="2011-08" db="EMBL/GenBank/DDBJ databases">
        <title>The Genome Sequence of Clostridium hathewayi WAL-18680.</title>
        <authorList>
            <consortium name="The Broad Institute Genome Sequencing Platform"/>
            <person name="Earl A."/>
            <person name="Ward D."/>
            <person name="Feldgarden M."/>
            <person name="Gevers D."/>
            <person name="Finegold S.M."/>
            <person name="Summanen P.H."/>
            <person name="Molitoris D.R."/>
            <person name="Song M."/>
            <person name="Daigneault M."/>
            <person name="Allen-Vercoe E."/>
            <person name="Young S.K."/>
            <person name="Zeng Q."/>
            <person name="Gargeya S."/>
            <person name="Fitzgerald M."/>
            <person name="Haas B."/>
            <person name="Abouelleil A."/>
            <person name="Alvarado L."/>
            <person name="Arachchi H.M."/>
            <person name="Berlin A."/>
            <person name="Brown A."/>
            <person name="Chapman S.B."/>
            <person name="Chen Z."/>
            <person name="Dunbar C."/>
            <person name="Freedman E."/>
            <person name="Gearin G."/>
            <person name="Gellesch M."/>
            <person name="Goldberg J."/>
            <person name="Griggs A."/>
            <person name="Gujja S."/>
            <person name="Heiman D."/>
            <person name="Howarth C."/>
            <person name="Larson L."/>
            <person name="Lui A."/>
            <person name="MacDonald P.J.P."/>
            <person name="Montmayeur A."/>
            <person name="Murphy C."/>
            <person name="Neiman D."/>
            <person name="Pearson M."/>
            <person name="Priest M."/>
            <person name="Roberts A."/>
            <person name="Saif S."/>
            <person name="Shea T."/>
            <person name="Shenoy N."/>
            <person name="Sisk P."/>
            <person name="Stolte C."/>
            <person name="Sykes S."/>
            <person name="Wortman J."/>
            <person name="Nusbaum C."/>
            <person name="Birren B."/>
        </authorList>
    </citation>
    <scope>NUCLEOTIDE SEQUENCE [LARGE SCALE GENOMIC DNA]</scope>
    <source>
        <strain evidence="2 3">WAL-18680</strain>
    </source>
</reference>